<proteinExistence type="predicted"/>
<evidence type="ECO:0000313" key="3">
    <source>
        <dbReference type="Proteomes" id="UP000019132"/>
    </source>
</evidence>
<name>K3X4H2_GLOUD</name>
<dbReference type="VEuPathDB" id="FungiDB:PYU1_G012095"/>
<reference evidence="3" key="2">
    <citation type="submission" date="2010-04" db="EMBL/GenBank/DDBJ databases">
        <authorList>
            <person name="Buell R."/>
            <person name="Hamilton J."/>
            <person name="Hostetler J."/>
        </authorList>
    </citation>
    <scope>NUCLEOTIDE SEQUENCE [LARGE SCALE GENOMIC DNA]</scope>
    <source>
        <strain evidence="3">DAOM:BR144</strain>
    </source>
</reference>
<evidence type="ECO:0000313" key="2">
    <source>
        <dbReference type="EnsemblProtists" id="PYU1_T012121"/>
    </source>
</evidence>
<feature type="coiled-coil region" evidence="1">
    <location>
        <begin position="84"/>
        <end position="111"/>
    </location>
</feature>
<dbReference type="OMA" id="HTKEYAR"/>
<dbReference type="eggNOG" id="ENOG502S4PQ">
    <property type="taxonomic scope" value="Eukaryota"/>
</dbReference>
<sequence>MFEYLAAKADSEITQSLQTKKLDVSVYESAVWDVKKYRAALEQNMHDLFAAFAHQIEAQVNSKVSIEDFNLIFNPEANGQKQAIENAATRISRMKDQLESLQEYVNADRQRQHKIADLNVGMLDLTRKHNASRNALAQLMSSVDTTKQEITELETSRDRFASEVAAITEELQTFKTHIGTDRESKEEKQAKIMHDVHELQSMSSKMAQSLEQIQQFTRDTLLKTMDTKLKQLSNNFHRGLDDLSASQRQYAQLVTAQLEKSNAKQQYQMEQMSLLESRIRKLGAHLRDVSDQLNLVKGPLATLATNLREENVTILQEIQRSQNESRDIMLDYQELLEKEQLPTSAIPSRPSSSSSAFNGKEYASTANLKRNCEDVYPDEIGTVAKQ</sequence>
<feature type="coiled-coil region" evidence="1">
    <location>
        <begin position="304"/>
        <end position="338"/>
    </location>
</feature>
<dbReference type="InParanoid" id="K3X4H2"/>
<dbReference type="AlphaFoldDB" id="K3X4H2"/>
<reference evidence="2" key="3">
    <citation type="submission" date="2015-02" db="UniProtKB">
        <authorList>
            <consortium name="EnsemblProtists"/>
        </authorList>
    </citation>
    <scope>IDENTIFICATION</scope>
    <source>
        <strain evidence="2">DAOM BR144</strain>
    </source>
</reference>
<dbReference type="HOGENOM" id="CLU_031343_0_0_1"/>
<keyword evidence="3" id="KW-1185">Reference proteome</keyword>
<dbReference type="Proteomes" id="UP000019132">
    <property type="component" value="Unassembled WGS sequence"/>
</dbReference>
<keyword evidence="1" id="KW-0175">Coiled coil</keyword>
<evidence type="ECO:0000256" key="1">
    <source>
        <dbReference type="SAM" id="Coils"/>
    </source>
</evidence>
<protein>
    <submittedName>
        <fullName evidence="2">Uncharacterized protein</fullName>
    </submittedName>
</protein>
<accession>K3X4H2</accession>
<organism evidence="2 3">
    <name type="scientific">Globisporangium ultimum (strain ATCC 200006 / CBS 805.95 / DAOM BR144)</name>
    <name type="common">Pythium ultimum</name>
    <dbReference type="NCBI Taxonomy" id="431595"/>
    <lineage>
        <taxon>Eukaryota</taxon>
        <taxon>Sar</taxon>
        <taxon>Stramenopiles</taxon>
        <taxon>Oomycota</taxon>
        <taxon>Peronosporomycetes</taxon>
        <taxon>Pythiales</taxon>
        <taxon>Pythiaceae</taxon>
        <taxon>Globisporangium</taxon>
    </lineage>
</organism>
<reference evidence="3" key="1">
    <citation type="journal article" date="2010" name="Genome Biol.">
        <title>Genome sequence of the necrotrophic plant pathogen Pythium ultimum reveals original pathogenicity mechanisms and effector repertoire.</title>
        <authorList>
            <person name="Levesque C.A."/>
            <person name="Brouwer H."/>
            <person name="Cano L."/>
            <person name="Hamilton J.P."/>
            <person name="Holt C."/>
            <person name="Huitema E."/>
            <person name="Raffaele S."/>
            <person name="Robideau G.P."/>
            <person name="Thines M."/>
            <person name="Win J."/>
            <person name="Zerillo M.M."/>
            <person name="Beakes G.W."/>
            <person name="Boore J.L."/>
            <person name="Busam D."/>
            <person name="Dumas B."/>
            <person name="Ferriera S."/>
            <person name="Fuerstenberg S.I."/>
            <person name="Gachon C.M."/>
            <person name="Gaulin E."/>
            <person name="Govers F."/>
            <person name="Grenville-Briggs L."/>
            <person name="Horner N."/>
            <person name="Hostetler J."/>
            <person name="Jiang R.H."/>
            <person name="Johnson J."/>
            <person name="Krajaejun T."/>
            <person name="Lin H."/>
            <person name="Meijer H.J."/>
            <person name="Moore B."/>
            <person name="Morris P."/>
            <person name="Phuntmart V."/>
            <person name="Puiu D."/>
            <person name="Shetty J."/>
            <person name="Stajich J.E."/>
            <person name="Tripathy S."/>
            <person name="Wawra S."/>
            <person name="van West P."/>
            <person name="Whitty B.R."/>
            <person name="Coutinho P.M."/>
            <person name="Henrissat B."/>
            <person name="Martin F."/>
            <person name="Thomas P.D."/>
            <person name="Tyler B.M."/>
            <person name="De Vries R.P."/>
            <person name="Kamoun S."/>
            <person name="Yandell M."/>
            <person name="Tisserat N."/>
            <person name="Buell C.R."/>
        </authorList>
    </citation>
    <scope>NUCLEOTIDE SEQUENCE</scope>
    <source>
        <strain evidence="3">DAOM:BR144</strain>
    </source>
</reference>
<dbReference type="EnsemblProtists" id="PYU1_T012121">
    <property type="protein sequence ID" value="PYU1_T012121"/>
    <property type="gene ID" value="PYU1_G012095"/>
</dbReference>
<dbReference type="EMBL" id="GL376601">
    <property type="status" value="NOT_ANNOTATED_CDS"/>
    <property type="molecule type" value="Genomic_DNA"/>
</dbReference>